<keyword evidence="6" id="KW-1185">Reference proteome</keyword>
<reference evidence="5" key="1">
    <citation type="submission" date="2022-03" db="EMBL/GenBank/DDBJ databases">
        <title>Streptomyces 7R015 and 7R016 isolated from Barleria lupulina in Thailand.</title>
        <authorList>
            <person name="Kanchanasin P."/>
            <person name="Phongsopitanun W."/>
            <person name="Tanasupawat S."/>
        </authorList>
    </citation>
    <scope>NUCLEOTIDE SEQUENCE</scope>
    <source>
        <strain evidence="5">7R015</strain>
    </source>
</reference>
<dbReference type="Pfam" id="PF13458">
    <property type="entry name" value="Peripla_BP_6"/>
    <property type="match status" value="1"/>
</dbReference>
<accession>A0ABS9Y0L0</accession>
<feature type="domain" description="Leucine-binding protein" evidence="4">
    <location>
        <begin position="62"/>
        <end position="374"/>
    </location>
</feature>
<dbReference type="InterPro" id="IPR051010">
    <property type="entry name" value="BCAA_transport"/>
</dbReference>
<dbReference type="InterPro" id="IPR028082">
    <property type="entry name" value="Peripla_BP_I"/>
</dbReference>
<dbReference type="Proteomes" id="UP001165269">
    <property type="component" value="Unassembled WGS sequence"/>
</dbReference>
<dbReference type="SUPFAM" id="SSF53822">
    <property type="entry name" value="Periplasmic binding protein-like I"/>
    <property type="match status" value="1"/>
</dbReference>
<sequence length="422" mass="43190">MTTRRLSSAAIGLTCAITLGACANSAADSSGASTTGAPKKIDSALGATFSGGKSGTKAKGTPVTIGLVNQQGGAVSNPEFTVAAQAAADYINANLGGIDGHPIKLKTCYIVSSEEQGQVCAQRLLADRSISLILQGGLNVGTQSLHRTIAGEKPVLIGQANPGPDTVAANSYATNASALASLNGVGPYLKNTLKAKKVAIVSNDNAGDLAIAKIFKTDLESRGIKVTYATFPATSTDLISPLTAAGAQSADAVVPIVVTTTGCTALAKAYQQMSLTTPAVVSNLCATDQIKSALGDYPKWIYSSSTLSLLVDDPTKQTDLYRAVMAAYAPKNAELGINAPYGFSSVFSAATILNKVGYGEINAKSVKAAARNYTGPVLLGSPTLDFGSVPHNPTIGSLAVRFYQYEGSGTWKASGTWINAPK</sequence>
<dbReference type="EMBL" id="JALDAY010000002">
    <property type="protein sequence ID" value="MCI3270762.1"/>
    <property type="molecule type" value="Genomic_DNA"/>
</dbReference>
<evidence type="ECO:0000313" key="5">
    <source>
        <dbReference type="EMBL" id="MCI3270762.1"/>
    </source>
</evidence>
<dbReference type="Gene3D" id="3.40.50.2300">
    <property type="match status" value="2"/>
</dbReference>
<comment type="caution">
    <text evidence="5">The sequence shown here is derived from an EMBL/GenBank/DDBJ whole genome shotgun (WGS) entry which is preliminary data.</text>
</comment>
<dbReference type="PANTHER" id="PTHR30483:SF6">
    <property type="entry name" value="PERIPLASMIC BINDING PROTEIN OF ABC TRANSPORTER FOR NATURAL AMINO ACIDS"/>
    <property type="match status" value="1"/>
</dbReference>
<dbReference type="PROSITE" id="PS51257">
    <property type="entry name" value="PROKAR_LIPOPROTEIN"/>
    <property type="match status" value="1"/>
</dbReference>
<feature type="chain" id="PRO_5045445606" evidence="3">
    <location>
        <begin position="24"/>
        <end position="422"/>
    </location>
</feature>
<dbReference type="InterPro" id="IPR028081">
    <property type="entry name" value="Leu-bd"/>
</dbReference>
<gene>
    <name evidence="5" type="ORF">MQP27_06505</name>
</gene>
<evidence type="ECO:0000256" key="1">
    <source>
        <dbReference type="ARBA" id="ARBA00010062"/>
    </source>
</evidence>
<evidence type="ECO:0000259" key="4">
    <source>
        <dbReference type="Pfam" id="PF13458"/>
    </source>
</evidence>
<keyword evidence="2 3" id="KW-0732">Signal</keyword>
<organism evidence="5 6">
    <name type="scientific">Streptomyces cylindrosporus</name>
    <dbReference type="NCBI Taxonomy" id="2927583"/>
    <lineage>
        <taxon>Bacteria</taxon>
        <taxon>Bacillati</taxon>
        <taxon>Actinomycetota</taxon>
        <taxon>Actinomycetes</taxon>
        <taxon>Kitasatosporales</taxon>
        <taxon>Streptomycetaceae</taxon>
        <taxon>Streptomyces</taxon>
    </lineage>
</organism>
<evidence type="ECO:0000256" key="2">
    <source>
        <dbReference type="ARBA" id="ARBA00022729"/>
    </source>
</evidence>
<dbReference type="RefSeq" id="WP_242762152.1">
    <property type="nucleotide sequence ID" value="NZ_JALDAY010000002.1"/>
</dbReference>
<evidence type="ECO:0000313" key="6">
    <source>
        <dbReference type="Proteomes" id="UP001165269"/>
    </source>
</evidence>
<feature type="signal peptide" evidence="3">
    <location>
        <begin position="1"/>
        <end position="23"/>
    </location>
</feature>
<protein>
    <submittedName>
        <fullName evidence="5">ABC transporter substrate-binding protein</fullName>
    </submittedName>
</protein>
<proteinExistence type="inferred from homology"/>
<name>A0ABS9Y0L0_9ACTN</name>
<comment type="similarity">
    <text evidence="1">Belongs to the leucine-binding protein family.</text>
</comment>
<evidence type="ECO:0000256" key="3">
    <source>
        <dbReference type="SAM" id="SignalP"/>
    </source>
</evidence>
<dbReference type="PANTHER" id="PTHR30483">
    <property type="entry name" value="LEUCINE-SPECIFIC-BINDING PROTEIN"/>
    <property type="match status" value="1"/>
</dbReference>